<dbReference type="AlphaFoldDB" id="A0A1E5GUL4"/>
<dbReference type="EMBL" id="MIKB01000013">
    <property type="protein sequence ID" value="OEG16358.1"/>
    <property type="molecule type" value="Genomic_DNA"/>
</dbReference>
<accession>A0A1E5GUL4</accession>
<gene>
    <name evidence="2" type="ORF">BCR23_05570</name>
</gene>
<feature type="domain" description="HTH cro/C1-type" evidence="1">
    <location>
        <begin position="7"/>
        <end position="67"/>
    </location>
</feature>
<dbReference type="Gene3D" id="1.10.260.40">
    <property type="entry name" value="lambda repressor-like DNA-binding domains"/>
    <property type="match status" value="1"/>
</dbReference>
<evidence type="ECO:0000259" key="1">
    <source>
        <dbReference type="PROSITE" id="PS50943"/>
    </source>
</evidence>
<dbReference type="GO" id="GO:0003677">
    <property type="term" value="F:DNA binding"/>
    <property type="evidence" value="ECO:0007669"/>
    <property type="project" value="InterPro"/>
</dbReference>
<sequence length="218" mass="25855">MRLNEQIEIERKNKGLSKKKLVQIIEESIGLTFQVETIKRWESGISSIDPKVLAFLSELYDVSIEDLVSEEIEPTMNNGERYYRFGKDISDDCSVENITEFVNKYEVVRSNDWVVTPKYDLIMRCYEDHLKIEDDSYHNCKAAYDICKRWMVDNNRSYNEEQFYRRIYDDSAGYLGIKEKRDPVNHLDLLEELEAVLHDIGGYLELFEIGGFDRWEYI</sequence>
<dbReference type="InterPro" id="IPR001387">
    <property type="entry name" value="Cro/C1-type_HTH"/>
</dbReference>
<keyword evidence="3" id="KW-1185">Reference proteome</keyword>
<dbReference type="PATRIC" id="fig|903983.4.peg.886"/>
<evidence type="ECO:0000313" key="2">
    <source>
        <dbReference type="EMBL" id="OEG16358.1"/>
    </source>
</evidence>
<organism evidence="2 3">
    <name type="scientific">Enterococcus quebecensis</name>
    <dbReference type="NCBI Taxonomy" id="903983"/>
    <lineage>
        <taxon>Bacteria</taxon>
        <taxon>Bacillati</taxon>
        <taxon>Bacillota</taxon>
        <taxon>Bacilli</taxon>
        <taxon>Lactobacillales</taxon>
        <taxon>Enterococcaceae</taxon>
        <taxon>Enterococcus</taxon>
    </lineage>
</organism>
<dbReference type="STRING" id="903983.BCR23_05570"/>
<dbReference type="Proteomes" id="UP000094764">
    <property type="component" value="Unassembled WGS sequence"/>
</dbReference>
<dbReference type="OrthoDB" id="2180217at2"/>
<dbReference type="SMART" id="SM00530">
    <property type="entry name" value="HTH_XRE"/>
    <property type="match status" value="1"/>
</dbReference>
<evidence type="ECO:0000313" key="3">
    <source>
        <dbReference type="Proteomes" id="UP000094764"/>
    </source>
</evidence>
<protein>
    <recommendedName>
        <fullName evidence="1">HTH cro/C1-type domain-containing protein</fullName>
    </recommendedName>
</protein>
<proteinExistence type="predicted"/>
<reference evidence="3" key="1">
    <citation type="submission" date="2016-09" db="EMBL/GenBank/DDBJ databases">
        <authorList>
            <person name="Gulvik C.A."/>
        </authorList>
    </citation>
    <scope>NUCLEOTIDE SEQUENCE [LARGE SCALE GENOMIC DNA]</scope>
    <source>
        <strain evidence="3">LMG 26306</strain>
    </source>
</reference>
<dbReference type="InterPro" id="IPR010982">
    <property type="entry name" value="Lambda_DNA-bd_dom_sf"/>
</dbReference>
<comment type="caution">
    <text evidence="2">The sequence shown here is derived from an EMBL/GenBank/DDBJ whole genome shotgun (WGS) entry which is preliminary data.</text>
</comment>
<name>A0A1E5GUL4_9ENTE</name>
<dbReference type="SUPFAM" id="SSF47413">
    <property type="entry name" value="lambda repressor-like DNA-binding domains"/>
    <property type="match status" value="1"/>
</dbReference>
<dbReference type="RefSeq" id="WP_069634812.1">
    <property type="nucleotide sequence ID" value="NZ_JXKZ01000015.1"/>
</dbReference>
<dbReference type="PROSITE" id="PS50943">
    <property type="entry name" value="HTH_CROC1"/>
    <property type="match status" value="1"/>
</dbReference>